<gene>
    <name evidence="5" type="ORF">GCM10022218_27120</name>
</gene>
<keyword evidence="5" id="KW-0315">Glutamine amidotransferase</keyword>
<dbReference type="PANTHER" id="PTHR48094:SF11">
    <property type="entry name" value="GLUTATHIONE-INDEPENDENT GLYOXALASE HSP31-RELATED"/>
    <property type="match status" value="1"/>
</dbReference>
<protein>
    <submittedName>
        <fullName evidence="5">Type 1 glutamine amidotransferase domain-containing protein</fullName>
    </submittedName>
</protein>
<evidence type="ECO:0000256" key="1">
    <source>
        <dbReference type="ARBA" id="ARBA00023016"/>
    </source>
</evidence>
<dbReference type="Pfam" id="PF01965">
    <property type="entry name" value="DJ-1_PfpI"/>
    <property type="match status" value="1"/>
</dbReference>
<evidence type="ECO:0000259" key="4">
    <source>
        <dbReference type="Pfam" id="PF01965"/>
    </source>
</evidence>
<dbReference type="InterPro" id="IPR050325">
    <property type="entry name" value="Prot/Nucl_acid_deglycase"/>
</dbReference>
<dbReference type="SUPFAM" id="SSF52317">
    <property type="entry name" value="Class I glutamine amidotransferase-like"/>
    <property type="match status" value="1"/>
</dbReference>
<evidence type="ECO:0000313" key="5">
    <source>
        <dbReference type="EMBL" id="GAA4177776.1"/>
    </source>
</evidence>
<sequence>MSMLKILIIVTNVGVYANSKLATGLWLSELTHLYHAAKERGYTVTIASPKGGDIPVDPESLKHFTLDQTSKRYWNEDSFRKLLNNSKRLTEVADEDYDLIYLAGGHGTMYDFPDDLTIQSIIKTQYESGKNVAAICHGVGGLLNVKLSNGEYLIKGKTITGFDWFEETIAGRKKKVPFNLEAAIKARGANLKKAFIPMTSNVEVDGHLITGQNPFSSKEMAKIVVRQLEGK</sequence>
<evidence type="ECO:0000256" key="2">
    <source>
        <dbReference type="ARBA" id="ARBA00023239"/>
    </source>
</evidence>
<evidence type="ECO:0000313" key="6">
    <source>
        <dbReference type="Proteomes" id="UP001500167"/>
    </source>
</evidence>
<dbReference type="InterPro" id="IPR029062">
    <property type="entry name" value="Class_I_gatase-like"/>
</dbReference>
<dbReference type="Proteomes" id="UP001500167">
    <property type="component" value="Unassembled WGS sequence"/>
</dbReference>
<dbReference type="InterPro" id="IPR002818">
    <property type="entry name" value="DJ-1/PfpI"/>
</dbReference>
<evidence type="ECO:0000256" key="3">
    <source>
        <dbReference type="ARBA" id="ARBA00038493"/>
    </source>
</evidence>
<keyword evidence="2" id="KW-0456">Lyase</keyword>
<dbReference type="EMBL" id="BAAAZK010000007">
    <property type="protein sequence ID" value="GAA4177776.1"/>
    <property type="molecule type" value="Genomic_DNA"/>
</dbReference>
<keyword evidence="6" id="KW-1185">Reference proteome</keyword>
<dbReference type="RefSeq" id="WP_346086486.1">
    <property type="nucleotide sequence ID" value="NZ_BAAAZK010000007.1"/>
</dbReference>
<feature type="domain" description="DJ-1/PfpI" evidence="4">
    <location>
        <begin position="27"/>
        <end position="226"/>
    </location>
</feature>
<reference evidence="6" key="1">
    <citation type="journal article" date="2019" name="Int. J. Syst. Evol. Microbiol.">
        <title>The Global Catalogue of Microorganisms (GCM) 10K type strain sequencing project: providing services to taxonomists for standard genome sequencing and annotation.</title>
        <authorList>
            <consortium name="The Broad Institute Genomics Platform"/>
            <consortium name="The Broad Institute Genome Sequencing Center for Infectious Disease"/>
            <person name="Wu L."/>
            <person name="Ma J."/>
        </authorList>
    </citation>
    <scope>NUCLEOTIDE SEQUENCE [LARGE SCALE GENOMIC DNA]</scope>
    <source>
        <strain evidence="6">JCM 16722</strain>
    </source>
</reference>
<keyword evidence="1" id="KW-0346">Stress response</keyword>
<name>A0ABP8A4N4_9SPHI</name>
<dbReference type="Gene3D" id="3.40.50.880">
    <property type="match status" value="1"/>
</dbReference>
<accession>A0ABP8A4N4</accession>
<comment type="similarity">
    <text evidence="3">Belongs to the peptidase C56 family. HSP31-like subfamily.</text>
</comment>
<proteinExistence type="inferred from homology"/>
<dbReference type="CDD" id="cd03141">
    <property type="entry name" value="GATase1_Hsp31_like"/>
    <property type="match status" value="1"/>
</dbReference>
<comment type="caution">
    <text evidence="5">The sequence shown here is derived from an EMBL/GenBank/DDBJ whole genome shotgun (WGS) entry which is preliminary data.</text>
</comment>
<organism evidence="5 6">
    <name type="scientific">Sphingobacterium ginsenosidimutans</name>
    <dbReference type="NCBI Taxonomy" id="687845"/>
    <lineage>
        <taxon>Bacteria</taxon>
        <taxon>Pseudomonadati</taxon>
        <taxon>Bacteroidota</taxon>
        <taxon>Sphingobacteriia</taxon>
        <taxon>Sphingobacteriales</taxon>
        <taxon>Sphingobacteriaceae</taxon>
        <taxon>Sphingobacterium</taxon>
    </lineage>
</organism>
<dbReference type="PANTHER" id="PTHR48094">
    <property type="entry name" value="PROTEIN/NUCLEIC ACID DEGLYCASE DJ-1-RELATED"/>
    <property type="match status" value="1"/>
</dbReference>